<reference evidence="7" key="1">
    <citation type="submission" date="2020-05" db="EMBL/GenBank/DDBJ databases">
        <title>Identification of trans-AT polyketide cluster in two marine bacteria, producers of a novel glutaramide-containing polyketide sesbanimide D and analogs.</title>
        <authorList>
            <person name="Kacar D."/>
            <person name="Rodriguez P."/>
            <person name="Canedo L."/>
            <person name="Gonzalez E."/>
            <person name="Galan B."/>
            <person name="De La Calle F."/>
            <person name="Garcia J.L."/>
        </authorList>
    </citation>
    <scope>NUCLEOTIDE SEQUENCE</scope>
    <source>
        <strain evidence="7">PHM038</strain>
    </source>
</reference>
<keyword evidence="4" id="KW-0812">Transmembrane</keyword>
<dbReference type="EMBL" id="JABFCZ010000019">
    <property type="protein sequence ID" value="MBD1548022.1"/>
    <property type="molecule type" value="Genomic_DNA"/>
</dbReference>
<evidence type="ECO:0000256" key="1">
    <source>
        <dbReference type="ARBA" id="ARBA00023224"/>
    </source>
</evidence>
<dbReference type="InterPro" id="IPR003660">
    <property type="entry name" value="HAMP_dom"/>
</dbReference>
<keyword evidence="4" id="KW-0472">Membrane</keyword>
<dbReference type="RefSeq" id="WP_190292760.1">
    <property type="nucleotide sequence ID" value="NZ_JABFCZ010000019.1"/>
</dbReference>
<evidence type="ECO:0000256" key="4">
    <source>
        <dbReference type="SAM" id="Phobius"/>
    </source>
</evidence>
<comment type="caution">
    <text evidence="7">The sequence shown here is derived from an EMBL/GenBank/DDBJ whole genome shotgun (WGS) entry which is preliminary data.</text>
</comment>
<dbReference type="SMART" id="SM00283">
    <property type="entry name" value="MA"/>
    <property type="match status" value="1"/>
</dbReference>
<accession>A0A926NV82</accession>
<organism evidence="7 8">
    <name type="scientific">Roseibium aggregatum</name>
    <dbReference type="NCBI Taxonomy" id="187304"/>
    <lineage>
        <taxon>Bacteria</taxon>
        <taxon>Pseudomonadati</taxon>
        <taxon>Pseudomonadota</taxon>
        <taxon>Alphaproteobacteria</taxon>
        <taxon>Hyphomicrobiales</taxon>
        <taxon>Stappiaceae</taxon>
        <taxon>Roseibium</taxon>
    </lineage>
</organism>
<dbReference type="GO" id="GO:0016020">
    <property type="term" value="C:membrane"/>
    <property type="evidence" value="ECO:0007669"/>
    <property type="project" value="InterPro"/>
</dbReference>
<feature type="transmembrane region" description="Helical" evidence="4">
    <location>
        <begin position="301"/>
        <end position="326"/>
    </location>
</feature>
<evidence type="ECO:0000259" key="5">
    <source>
        <dbReference type="PROSITE" id="PS50111"/>
    </source>
</evidence>
<dbReference type="PROSITE" id="PS50885">
    <property type="entry name" value="HAMP"/>
    <property type="match status" value="1"/>
</dbReference>
<protein>
    <submittedName>
        <fullName evidence="7">HAMP domain-containing protein</fullName>
    </submittedName>
</protein>
<keyword evidence="1 3" id="KW-0807">Transducer</keyword>
<dbReference type="InterPro" id="IPR004089">
    <property type="entry name" value="MCPsignal_dom"/>
</dbReference>
<feature type="domain" description="HAMP" evidence="6">
    <location>
        <begin position="327"/>
        <end position="380"/>
    </location>
</feature>
<dbReference type="Pfam" id="PF00672">
    <property type="entry name" value="HAMP"/>
    <property type="match status" value="1"/>
</dbReference>
<evidence type="ECO:0000256" key="3">
    <source>
        <dbReference type="PROSITE-ProRule" id="PRU00284"/>
    </source>
</evidence>
<evidence type="ECO:0000256" key="2">
    <source>
        <dbReference type="ARBA" id="ARBA00029447"/>
    </source>
</evidence>
<evidence type="ECO:0000313" key="7">
    <source>
        <dbReference type="EMBL" id="MBD1548022.1"/>
    </source>
</evidence>
<sequence length="676" mass="72132">MLALNFFDRFTLRKRVTALATCAILGFVAIGVVQFWTDRKSEKTSSDYAATDAAYEKLTQLERLILTLRVAEQNLRAERHADTLPGVASAEADVNRQLARVHDDPTLTAIEPELASALKTYLGALEDYSSILSQLGYRDRQSVQITEEGQAGIDSPTGFTVDLSNAVAKLATRISEELEFDDQAAVFGVNAAFEGIRRDILMLVNQADGSYVTLIEQKFAELRDLLKNEDLDPDFAATSNGLIDALQTHLDNLGKAELALAQAGDTINASYDRLNQDLAEVLAGTSEQANRIRGVMNDERALLSGLIFAVVIFTLVAVIAASVLIVRSVSRNLADITGATAELADGNVDCDIPYTGHKTEIGALARALTVFQENARQRLRLEADAEAENDAKAARQQEIEASIADFKSDILQLLSTASETVSGARHTANDLLEANDRNDEQAIAANEASQQASTNVETVAAASQQLSSSIQEISAQIAATSAQVERVSASAQDTNRDVDDLAQAATKIDEIILLIQAIAEQTNLLALNATIEAARAGEHGKGFSIVASEVKSLANQTASATEEISSQIKAIQQSSRSTVSAMTDIADIIGEVQNNTVAIAGAIEEQTTATGEISRNVREAAERTRVVADTISSLQATAAAAKTSAGQIRDASEGIDGINNQVKSRIDAFLRKVAAA</sequence>
<gene>
    <name evidence="7" type="ORF">HK439_17275</name>
</gene>
<evidence type="ECO:0000259" key="6">
    <source>
        <dbReference type="PROSITE" id="PS50885"/>
    </source>
</evidence>
<dbReference type="PROSITE" id="PS50111">
    <property type="entry name" value="CHEMOTAXIS_TRANSDUC_2"/>
    <property type="match status" value="1"/>
</dbReference>
<dbReference type="Gene3D" id="6.10.340.10">
    <property type="match status" value="1"/>
</dbReference>
<dbReference type="AlphaFoldDB" id="A0A926NV82"/>
<dbReference type="GO" id="GO:0007165">
    <property type="term" value="P:signal transduction"/>
    <property type="evidence" value="ECO:0007669"/>
    <property type="project" value="UniProtKB-KW"/>
</dbReference>
<feature type="transmembrane region" description="Helical" evidence="4">
    <location>
        <begin position="16"/>
        <end position="36"/>
    </location>
</feature>
<dbReference type="PANTHER" id="PTHR32089:SF112">
    <property type="entry name" value="LYSOZYME-LIKE PROTEIN-RELATED"/>
    <property type="match status" value="1"/>
</dbReference>
<name>A0A926NV82_9HYPH</name>
<dbReference type="SUPFAM" id="SSF58104">
    <property type="entry name" value="Methyl-accepting chemotaxis protein (MCP) signaling domain"/>
    <property type="match status" value="1"/>
</dbReference>
<proteinExistence type="inferred from homology"/>
<evidence type="ECO:0000313" key="8">
    <source>
        <dbReference type="Proteomes" id="UP000598467"/>
    </source>
</evidence>
<dbReference type="Proteomes" id="UP000598467">
    <property type="component" value="Unassembled WGS sequence"/>
</dbReference>
<feature type="domain" description="Methyl-accepting transducer" evidence="5">
    <location>
        <begin position="420"/>
        <end position="645"/>
    </location>
</feature>
<dbReference type="Pfam" id="PF00015">
    <property type="entry name" value="MCPsignal"/>
    <property type="match status" value="1"/>
</dbReference>
<dbReference type="Gene3D" id="1.10.287.950">
    <property type="entry name" value="Methyl-accepting chemotaxis protein"/>
    <property type="match status" value="1"/>
</dbReference>
<comment type="similarity">
    <text evidence="2">Belongs to the methyl-accepting chemotaxis (MCP) protein family.</text>
</comment>
<dbReference type="SMART" id="SM00304">
    <property type="entry name" value="HAMP"/>
    <property type="match status" value="1"/>
</dbReference>
<dbReference type="PANTHER" id="PTHR32089">
    <property type="entry name" value="METHYL-ACCEPTING CHEMOTAXIS PROTEIN MCPB"/>
    <property type="match status" value="1"/>
</dbReference>
<keyword evidence="4" id="KW-1133">Transmembrane helix</keyword>